<evidence type="ECO:0000313" key="9">
    <source>
        <dbReference type="EMBL" id="JAC18000.1"/>
    </source>
</evidence>
<evidence type="ECO:0000256" key="8">
    <source>
        <dbReference type="RuleBase" id="RU364144"/>
    </source>
</evidence>
<comment type="similarity">
    <text evidence="2 8">Belongs to the Mediator complex subunit 8 family.</text>
</comment>
<gene>
    <name evidence="8" type="primary">MED8</name>
</gene>
<dbReference type="GO" id="GO:0003712">
    <property type="term" value="F:transcription coregulator activity"/>
    <property type="evidence" value="ECO:0007669"/>
    <property type="project" value="InterPro"/>
</dbReference>
<dbReference type="GO" id="GO:0000978">
    <property type="term" value="F:RNA polymerase II cis-regulatory region sequence-specific DNA binding"/>
    <property type="evidence" value="ECO:0007669"/>
    <property type="project" value="TreeGrafter"/>
</dbReference>
<dbReference type="Gene3D" id="1.20.58.1710">
    <property type="match status" value="1"/>
</dbReference>
<dbReference type="AlphaFoldDB" id="A0A023F9E2"/>
<keyword evidence="7 8" id="KW-0539">Nucleus</keyword>
<evidence type="ECO:0000256" key="5">
    <source>
        <dbReference type="ARBA" id="ARBA00023159"/>
    </source>
</evidence>
<keyword evidence="4 8" id="KW-0805">Transcription regulation</keyword>
<dbReference type="Pfam" id="PF10232">
    <property type="entry name" value="Med8"/>
    <property type="match status" value="1"/>
</dbReference>
<evidence type="ECO:0000256" key="3">
    <source>
        <dbReference type="ARBA" id="ARBA00011837"/>
    </source>
</evidence>
<sequence length="254" mass="27929">MQREEKQLEASLETILLRVNDLKNSIAAMIFKLENESDNLNWPTFLDNFALISSQLVSLSKMLGHDKCPPLRNLAVLPLLLSPERDEQLLRLTEHRIPMFSHDLVPDYLRTKPVPEAEQKMMQLEHKATSMSVETIQKQMGAYSKVVGLVWEVVSKAREEWESEGSARAGPTITSSVADTQTLVMAIATGKGLKSTMGQGAVPPNMIGPPGRPGVGNAPLPPSQMQQQMGPMGKVPSGIKTNIKAATQIHPYAR</sequence>
<dbReference type="GO" id="GO:0016592">
    <property type="term" value="C:mediator complex"/>
    <property type="evidence" value="ECO:0007669"/>
    <property type="project" value="InterPro"/>
</dbReference>
<evidence type="ECO:0000256" key="4">
    <source>
        <dbReference type="ARBA" id="ARBA00023015"/>
    </source>
</evidence>
<comment type="function">
    <text evidence="8">Component of the Mediator complex, a coactivator involved in the regulated transcription of nearly all RNA polymerase II-dependent genes. Mediator functions as a bridge to convey information from gene-specific regulatory proteins to the basal RNA polymerase II transcription machinery. Mediator is recruited to promoters by direct interactions with regulatory proteins and serves as a scaffold for the assembly of a functional preinitiation complex with RNA polymerase II and the general transcription factors.</text>
</comment>
<dbReference type="PANTHER" id="PTHR13074:SF9">
    <property type="entry name" value="MEDIATOR OF RNA POLYMERASE II TRANSCRIPTION SUBUNIT 8"/>
    <property type="match status" value="1"/>
</dbReference>
<evidence type="ECO:0000256" key="6">
    <source>
        <dbReference type="ARBA" id="ARBA00023163"/>
    </source>
</evidence>
<dbReference type="GO" id="GO:0070847">
    <property type="term" value="C:core mediator complex"/>
    <property type="evidence" value="ECO:0007669"/>
    <property type="project" value="TreeGrafter"/>
</dbReference>
<protein>
    <recommendedName>
        <fullName evidence="8">Mediator of RNA polymerase II transcription subunit 8</fullName>
    </recommendedName>
    <alternativeName>
        <fullName evidence="8">Mediator complex subunit 8</fullName>
    </alternativeName>
</protein>
<keyword evidence="5 8" id="KW-0010">Activator</keyword>
<accession>A0A023F9E2</accession>
<evidence type="ECO:0000256" key="2">
    <source>
        <dbReference type="ARBA" id="ARBA00005716"/>
    </source>
</evidence>
<proteinExistence type="evidence at transcript level"/>
<comment type="subcellular location">
    <subcellularLocation>
        <location evidence="1 8">Nucleus</location>
    </subcellularLocation>
</comment>
<reference evidence="9" key="1">
    <citation type="journal article" date="2014" name="PLoS Negl. Trop. Dis.">
        <title>An updated insight into the Sialotranscriptome of Triatoma infestans: developmental stage and geographic variations.</title>
        <authorList>
            <person name="Schwarz A."/>
            <person name="Medrano-Mercado N."/>
            <person name="Schaub G.A."/>
            <person name="Struchiner C.J."/>
            <person name="Bargues M.D."/>
            <person name="Levy M.Z."/>
            <person name="Ribeiro J.M."/>
        </authorList>
    </citation>
    <scope>NUCLEOTIDE SEQUENCE</scope>
    <source>
        <strain evidence="9">Chile</strain>
        <tissue evidence="9">Salivary glands</tissue>
    </source>
</reference>
<dbReference type="InterPro" id="IPR019364">
    <property type="entry name" value="Mediatior_Med8_fun/met"/>
</dbReference>
<name>A0A023F9E2_TRIIF</name>
<evidence type="ECO:0000256" key="1">
    <source>
        <dbReference type="ARBA" id="ARBA00004123"/>
    </source>
</evidence>
<keyword evidence="6 8" id="KW-0804">Transcription</keyword>
<comment type="subunit">
    <text evidence="3 8">Component of the Mediator complex.</text>
</comment>
<dbReference type="PANTHER" id="PTHR13074">
    <property type="entry name" value="MEDIATOR OF RNA POLYMERASE II TRANSCRIPTION SUBUNIT 8"/>
    <property type="match status" value="1"/>
</dbReference>
<evidence type="ECO:0000256" key="7">
    <source>
        <dbReference type="ARBA" id="ARBA00023242"/>
    </source>
</evidence>
<dbReference type="GO" id="GO:0006357">
    <property type="term" value="P:regulation of transcription by RNA polymerase II"/>
    <property type="evidence" value="ECO:0007669"/>
    <property type="project" value="InterPro"/>
</dbReference>
<dbReference type="EMBL" id="GBBI01000712">
    <property type="protein sequence ID" value="JAC18000.1"/>
    <property type="molecule type" value="mRNA"/>
</dbReference>
<organism evidence="9">
    <name type="scientific">Triatoma infestans</name>
    <name type="common">Assassin bug</name>
    <dbReference type="NCBI Taxonomy" id="30076"/>
    <lineage>
        <taxon>Eukaryota</taxon>
        <taxon>Metazoa</taxon>
        <taxon>Ecdysozoa</taxon>
        <taxon>Arthropoda</taxon>
        <taxon>Hexapoda</taxon>
        <taxon>Insecta</taxon>
        <taxon>Pterygota</taxon>
        <taxon>Neoptera</taxon>
        <taxon>Paraneoptera</taxon>
        <taxon>Hemiptera</taxon>
        <taxon>Heteroptera</taxon>
        <taxon>Panheteroptera</taxon>
        <taxon>Cimicomorpha</taxon>
        <taxon>Reduviidae</taxon>
        <taxon>Triatominae</taxon>
        <taxon>Triatoma</taxon>
    </lineage>
</organism>